<dbReference type="EMBL" id="JALBCA010000034">
    <property type="protein sequence ID" value="KAI2388033.1"/>
    <property type="molecule type" value="Genomic_DNA"/>
</dbReference>
<gene>
    <name evidence="1" type="ORF">LOY88_002830</name>
</gene>
<organism evidence="1">
    <name type="scientific">Ophidiomyces ophidiicola</name>
    <dbReference type="NCBI Taxonomy" id="1387563"/>
    <lineage>
        <taxon>Eukaryota</taxon>
        <taxon>Fungi</taxon>
        <taxon>Dikarya</taxon>
        <taxon>Ascomycota</taxon>
        <taxon>Pezizomycotina</taxon>
        <taxon>Eurotiomycetes</taxon>
        <taxon>Eurotiomycetidae</taxon>
        <taxon>Onygenales</taxon>
        <taxon>Onygenaceae</taxon>
        <taxon>Ophidiomyces</taxon>
    </lineage>
</organism>
<sequence>MTSLIPLSEIPTLSLLYRLKHICPSATPYNSIPSQVLNDTICHITSDITKLEVDCIVNAANKSLLGGGGVDGAIHRAAGPGLHSECRTLGGCQTGGAKITGAYKLPCKKVIHTVGPVYWTETQIDETEPGNLLRDCYRRSLALAAENGMKTIAFSSISTGIYGYPSAEAAEIAIRTVKDFLDACPQSLEKVIFCTFEKKDEKAYQIMLPRYFPPVKPDQHQSPPIEGNRTVADTQPLQSSDLLAARLPNAPTSDPVAQSPQSTLIICDPEVAISETRTLDRDDDKSEDDWEKVDQPEGITPTEKLDDDPVEVDKGPTAADVQSVVSSVADLGSSTEIKRRND</sequence>
<protein>
    <submittedName>
        <fullName evidence="1">Uncharacterized protein</fullName>
    </submittedName>
</protein>
<reference evidence="1" key="1">
    <citation type="journal article" date="2022" name="bioRxiv">
        <title>Population genetic analysis of Ophidiomyces ophidiicola, the causative agent of snake fungal disease, indicates recent introductions to the USA.</title>
        <authorList>
            <person name="Ladner J.T."/>
            <person name="Palmer J.M."/>
            <person name="Ettinger C.L."/>
            <person name="Stajich J.E."/>
            <person name="Farrell T.M."/>
            <person name="Glorioso B.M."/>
            <person name="Lawson B."/>
            <person name="Price S.J."/>
            <person name="Stengle A.G."/>
            <person name="Grear D.A."/>
            <person name="Lorch J.M."/>
        </authorList>
    </citation>
    <scope>NUCLEOTIDE SEQUENCE</scope>
    <source>
        <strain evidence="1">NWHC 24266-5</strain>
    </source>
</reference>
<comment type="caution">
    <text evidence="1">The sequence shown here is derived from an EMBL/GenBank/DDBJ whole genome shotgun (WGS) entry which is preliminary data.</text>
</comment>
<proteinExistence type="predicted"/>
<name>A0ACB8UYX8_9EURO</name>
<accession>A0ACB8UYX8</accession>
<evidence type="ECO:0000313" key="1">
    <source>
        <dbReference type="EMBL" id="KAI2388033.1"/>
    </source>
</evidence>